<evidence type="ECO:0000313" key="2">
    <source>
        <dbReference type="Proteomes" id="UP000321807"/>
    </source>
</evidence>
<dbReference type="AlphaFoldDB" id="A0A5B9E233"/>
<dbReference type="RefSeq" id="WP_147627170.1">
    <property type="nucleotide sequence ID" value="NZ_CP042807.1"/>
</dbReference>
<organism evidence="1 2">
    <name type="scientific">Rhodanobacter glycinis</name>
    <dbReference type="NCBI Taxonomy" id="582702"/>
    <lineage>
        <taxon>Bacteria</taxon>
        <taxon>Pseudomonadati</taxon>
        <taxon>Pseudomonadota</taxon>
        <taxon>Gammaproteobacteria</taxon>
        <taxon>Lysobacterales</taxon>
        <taxon>Rhodanobacteraceae</taxon>
        <taxon>Rhodanobacter</taxon>
    </lineage>
</organism>
<dbReference type="InterPro" id="IPR056914">
    <property type="entry name" value="Gp53-like"/>
</dbReference>
<accession>A0A5B9E233</accession>
<dbReference type="Proteomes" id="UP000321807">
    <property type="component" value="Chromosome"/>
</dbReference>
<gene>
    <name evidence="1" type="ORF">CS053_08740</name>
</gene>
<evidence type="ECO:0008006" key="3">
    <source>
        <dbReference type="Google" id="ProtNLM"/>
    </source>
</evidence>
<dbReference type="KEGG" id="rgl:CS053_08740"/>
<reference evidence="1 2" key="1">
    <citation type="submission" date="2019-08" db="EMBL/GenBank/DDBJ databases">
        <title>Complete genome sequence of Rhodanobacter glycinis strain T01E-68 isolated from tomato root.</title>
        <authorList>
            <person name="Weon H.-Y."/>
            <person name="Lee S.A."/>
        </authorList>
    </citation>
    <scope>NUCLEOTIDE SEQUENCE [LARGE SCALE GENOMIC DNA]</scope>
    <source>
        <strain evidence="1 2">T01E-68</strain>
    </source>
</reference>
<evidence type="ECO:0000313" key="1">
    <source>
        <dbReference type="EMBL" id="QEE24580.1"/>
    </source>
</evidence>
<sequence length="162" mass="16437">MSNAYLYRMPGGIPGDISRQSRATVEPVQLDSANPFSAYGLVGKIASGKFVPFAGGEVDGDDYGILVRAYPANSGTDGLGVATPPTTGVADALRRGYITVTLNAGTAALGGTVYVRVATPSAGKPIGGFEAAADSTNTIVLSRAKFMSAADASGNVEIAYNI</sequence>
<name>A0A5B9E233_9GAMM</name>
<dbReference type="EMBL" id="CP042807">
    <property type="protein sequence ID" value="QEE24580.1"/>
    <property type="molecule type" value="Genomic_DNA"/>
</dbReference>
<protein>
    <recommendedName>
        <fullName evidence="3">Bacteriophage protein</fullName>
    </recommendedName>
</protein>
<dbReference type="Pfam" id="PF23982">
    <property type="entry name" value="XM1_gp53_minor_capsid"/>
    <property type="match status" value="1"/>
</dbReference>
<proteinExistence type="predicted"/>